<feature type="region of interest" description="Disordered" evidence="7">
    <location>
        <begin position="638"/>
        <end position="667"/>
    </location>
</feature>
<evidence type="ECO:0000259" key="9">
    <source>
        <dbReference type="PROSITE" id="PS00434"/>
    </source>
</evidence>
<keyword evidence="4" id="KW-0539">Nucleus</keyword>
<feature type="coiled-coil region" evidence="6">
    <location>
        <begin position="552"/>
        <end position="600"/>
    </location>
</feature>
<dbReference type="Pfam" id="PF03016">
    <property type="entry name" value="Exostosin_GT47"/>
    <property type="match status" value="1"/>
</dbReference>
<comment type="subcellular location">
    <subcellularLocation>
        <location evidence="1">Nucleus</location>
    </subcellularLocation>
</comment>
<dbReference type="PROSITE" id="PS00434">
    <property type="entry name" value="HSF_DOMAIN"/>
    <property type="match status" value="1"/>
</dbReference>
<dbReference type="PANTHER" id="PTHR10015">
    <property type="entry name" value="HEAT SHOCK TRANSCRIPTION FACTOR"/>
    <property type="match status" value="1"/>
</dbReference>
<keyword evidence="8" id="KW-0732">Signal</keyword>
<dbReference type="InterPro" id="IPR040911">
    <property type="entry name" value="Exostosin_GT47"/>
</dbReference>
<feature type="signal peptide" evidence="8">
    <location>
        <begin position="1"/>
        <end position="19"/>
    </location>
</feature>
<feature type="chain" id="PRO_5046262838" description="HSF-type DNA-binding domain-containing protein" evidence="8">
    <location>
        <begin position="20"/>
        <end position="840"/>
    </location>
</feature>
<gene>
    <name evidence="10" type="ORF">V6N11_029741</name>
</gene>
<evidence type="ECO:0000256" key="7">
    <source>
        <dbReference type="SAM" id="MobiDB-lite"/>
    </source>
</evidence>
<evidence type="ECO:0000313" key="10">
    <source>
        <dbReference type="EMBL" id="KAK8984427.1"/>
    </source>
</evidence>
<keyword evidence="3" id="KW-0238">DNA-binding</keyword>
<dbReference type="Pfam" id="PF00447">
    <property type="entry name" value="HSF_DNA-bind"/>
    <property type="match status" value="1"/>
</dbReference>
<evidence type="ECO:0000256" key="1">
    <source>
        <dbReference type="ARBA" id="ARBA00004123"/>
    </source>
</evidence>
<dbReference type="Gene3D" id="1.10.10.10">
    <property type="entry name" value="Winged helix-like DNA-binding domain superfamily/Winged helix DNA-binding domain"/>
    <property type="match status" value="1"/>
</dbReference>
<dbReference type="PANTHER" id="PTHR10015:SF377">
    <property type="entry name" value="HEAT STRESS TRANSCRIPTION FACTOR A-5"/>
    <property type="match status" value="1"/>
</dbReference>
<dbReference type="SUPFAM" id="SSF46785">
    <property type="entry name" value="Winged helix' DNA-binding domain"/>
    <property type="match status" value="1"/>
</dbReference>
<feature type="compositionally biased region" description="Basic and acidic residues" evidence="7">
    <location>
        <begin position="742"/>
        <end position="761"/>
    </location>
</feature>
<evidence type="ECO:0000313" key="11">
    <source>
        <dbReference type="Proteomes" id="UP001396334"/>
    </source>
</evidence>
<name>A0ABR2P7P0_9ROSI</name>
<evidence type="ECO:0000256" key="4">
    <source>
        <dbReference type="ARBA" id="ARBA00023242"/>
    </source>
</evidence>
<evidence type="ECO:0000256" key="6">
    <source>
        <dbReference type="SAM" id="Coils"/>
    </source>
</evidence>
<keyword evidence="6" id="KW-0175">Coiled coil</keyword>
<dbReference type="SMART" id="SM00415">
    <property type="entry name" value="HSF"/>
    <property type="match status" value="1"/>
</dbReference>
<dbReference type="Proteomes" id="UP001396334">
    <property type="component" value="Unassembled WGS sequence"/>
</dbReference>
<comment type="caution">
    <text evidence="10">The sequence shown here is derived from an EMBL/GenBank/DDBJ whole genome shotgun (WGS) entry which is preliminary data.</text>
</comment>
<reference evidence="10 11" key="1">
    <citation type="journal article" date="2024" name="G3 (Bethesda)">
        <title>Genome assembly of Hibiscus sabdariffa L. provides insights into metabolisms of medicinal natural products.</title>
        <authorList>
            <person name="Kim T."/>
        </authorList>
    </citation>
    <scope>NUCLEOTIDE SEQUENCE [LARGE SCALE GENOMIC DNA]</scope>
    <source>
        <strain evidence="10">TK-2024</strain>
        <tissue evidence="10">Old leaves</tissue>
    </source>
</reference>
<feature type="domain" description="HSF-type DNA-binding" evidence="9">
    <location>
        <begin position="484"/>
        <end position="508"/>
    </location>
</feature>
<evidence type="ECO:0000256" key="3">
    <source>
        <dbReference type="ARBA" id="ARBA00023125"/>
    </source>
</evidence>
<evidence type="ECO:0000256" key="5">
    <source>
        <dbReference type="RuleBase" id="RU004020"/>
    </source>
</evidence>
<keyword evidence="2" id="KW-0346">Stress response</keyword>
<dbReference type="InterPro" id="IPR036390">
    <property type="entry name" value="WH_DNA-bd_sf"/>
</dbReference>
<dbReference type="PRINTS" id="PR00056">
    <property type="entry name" value="HSFDOMAIN"/>
</dbReference>
<protein>
    <recommendedName>
        <fullName evidence="9">HSF-type DNA-binding domain-containing protein</fullName>
    </recommendedName>
</protein>
<accession>A0ABR2P7P0</accession>
<organism evidence="10 11">
    <name type="scientific">Hibiscus sabdariffa</name>
    <name type="common">roselle</name>
    <dbReference type="NCBI Taxonomy" id="183260"/>
    <lineage>
        <taxon>Eukaryota</taxon>
        <taxon>Viridiplantae</taxon>
        <taxon>Streptophyta</taxon>
        <taxon>Embryophyta</taxon>
        <taxon>Tracheophyta</taxon>
        <taxon>Spermatophyta</taxon>
        <taxon>Magnoliopsida</taxon>
        <taxon>eudicotyledons</taxon>
        <taxon>Gunneridae</taxon>
        <taxon>Pentapetalae</taxon>
        <taxon>rosids</taxon>
        <taxon>malvids</taxon>
        <taxon>Malvales</taxon>
        <taxon>Malvaceae</taxon>
        <taxon>Malvoideae</taxon>
        <taxon>Hibiscus</taxon>
    </lineage>
</organism>
<dbReference type="InterPro" id="IPR000232">
    <property type="entry name" value="HSF_DNA-bd"/>
</dbReference>
<evidence type="ECO:0000256" key="8">
    <source>
        <dbReference type="SAM" id="SignalP"/>
    </source>
</evidence>
<dbReference type="InterPro" id="IPR036388">
    <property type="entry name" value="WH-like_DNA-bd_sf"/>
</dbReference>
<dbReference type="EMBL" id="JBBPBN010000078">
    <property type="protein sequence ID" value="KAK8984427.1"/>
    <property type="molecule type" value="Genomic_DNA"/>
</dbReference>
<sequence length="840" mass="95527">MFFVLLCFNHLFFLENTKGSVSFPGNSTGSATYFPGKLKNSSKDSCFGRYVYVHDLPKRFNEDVIKDCRLITRPTDRFSMCKSLENSGFGPRIRGSNGSELWKNGWFSTNQFMLEFIFHNRIKKYDCLTNDSTLASAVFVPYYAGLDLRRYLWRSNVSTRDSTGIDLVDWLTRKPEWKRNLGKDHFLISGRIARDFRRKSDRKSDWGSNFRLLSGSENMTMLTIESSSSKNDIAVPYPTYFHPSTDFQVHQWQQFLRKQNRPHLFSFAGARRSKQKGPIRAEIINQCQASNKLCNFLDCASSSNKCDDPANLMDLFRNSIFCLQPPGDSLTRSSTFDSILSGCIPVFFHPGSAYTQYVWHLPKDHNKYSVFISGKDLRAGKVGIKQRLLQISKDEEQAMREETVEKSPLGNSKLLSLTPFPTMDPTVPSALSGGGGGGGGGLAPFLVKTYDMVEDSATDEIVSWSSNNKSFVVWNPPEFARLLLPTYFKHNNFSSFIRQLNTYGFHKIDPERWEFANEDFVKDRKHLLKNIHRKRPIHSHSSPHCSLVDPERAGFEEEIEKLLRERTALEANVLRFRQERKAGEHQMEELTLRADQMERRQETLFNFLEKAVQDPTSVEHLVHFPNKLRLEPSPAISDINLVSPSSDEDGASPRRRISEGEPEDAYTRPEGLLFAPETLDLSDTGTSFTFKMDSLQERLNSDEEPDSHVPCLLNLTLASASSQVNRSPSLTMMSQLSQEFAKASESRSDTNTKDSDTRAIENSRNVTDGEATLYLSKEGRNTTTQEPAAPLNDVFWEHFLTERPGSSDDESNSDHQANPYEEEDKLEPRTSSECQEHGAA</sequence>
<evidence type="ECO:0000256" key="2">
    <source>
        <dbReference type="ARBA" id="ARBA00023016"/>
    </source>
</evidence>
<comment type="similarity">
    <text evidence="5">Belongs to the HSF family.</text>
</comment>
<proteinExistence type="inferred from homology"/>
<feature type="region of interest" description="Disordered" evidence="7">
    <location>
        <begin position="735"/>
        <end position="840"/>
    </location>
</feature>
<feature type="compositionally biased region" description="Basic and acidic residues" evidence="7">
    <location>
        <begin position="826"/>
        <end position="840"/>
    </location>
</feature>
<keyword evidence="11" id="KW-1185">Reference proteome</keyword>